<name>A0A9P9BHQ6_9PEZI</name>
<proteinExistence type="inferred from homology"/>
<keyword evidence="9" id="KW-0325">Glycoprotein</keyword>
<feature type="transmembrane region" description="Helical" evidence="10">
    <location>
        <begin position="357"/>
        <end position="375"/>
    </location>
</feature>
<gene>
    <name evidence="12" type="ORF">B0I36DRAFT_400199</name>
</gene>
<evidence type="ECO:0000256" key="10">
    <source>
        <dbReference type="RuleBase" id="RU366035"/>
    </source>
</evidence>
<dbReference type="OrthoDB" id="5356111at2759"/>
<evidence type="ECO:0000256" key="4">
    <source>
        <dbReference type="ARBA" id="ARBA00022475"/>
    </source>
</evidence>
<feature type="transmembrane region" description="Helical" evidence="10">
    <location>
        <begin position="288"/>
        <end position="309"/>
    </location>
</feature>
<dbReference type="InterPro" id="IPR026777">
    <property type="entry name" value="PRM1"/>
</dbReference>
<dbReference type="Proteomes" id="UP000756346">
    <property type="component" value="Unassembled WGS sequence"/>
</dbReference>
<comment type="caution">
    <text evidence="12">The sequence shown here is derived from an EMBL/GenBank/DDBJ whole genome shotgun (WGS) entry which is preliminary data.</text>
</comment>
<evidence type="ECO:0000256" key="5">
    <source>
        <dbReference type="ARBA" id="ARBA00022692"/>
    </source>
</evidence>
<protein>
    <recommendedName>
        <fullName evidence="10">Plasma membrane fusion protein PRM1</fullName>
    </recommendedName>
</protein>
<dbReference type="PANTHER" id="PTHR31030">
    <property type="entry name" value="PLASMA MEMBRANE FUSION PROTEIN PRM1"/>
    <property type="match status" value="1"/>
</dbReference>
<feature type="transmembrane region" description="Helical" evidence="10">
    <location>
        <begin position="20"/>
        <end position="41"/>
    </location>
</feature>
<evidence type="ECO:0000256" key="11">
    <source>
        <dbReference type="SAM" id="MobiDB-lite"/>
    </source>
</evidence>
<comment type="subcellular location">
    <subcellularLocation>
        <location evidence="2 10">Cell membrane</location>
        <topology evidence="2 10">Multi-pass membrane protein</topology>
    </subcellularLocation>
</comment>
<organism evidence="12 13">
    <name type="scientific">Microdochium trichocladiopsis</name>
    <dbReference type="NCBI Taxonomy" id="1682393"/>
    <lineage>
        <taxon>Eukaryota</taxon>
        <taxon>Fungi</taxon>
        <taxon>Dikarya</taxon>
        <taxon>Ascomycota</taxon>
        <taxon>Pezizomycotina</taxon>
        <taxon>Sordariomycetes</taxon>
        <taxon>Xylariomycetidae</taxon>
        <taxon>Xylariales</taxon>
        <taxon>Microdochiaceae</taxon>
        <taxon>Microdochium</taxon>
    </lineage>
</organism>
<dbReference type="GO" id="GO:0005886">
    <property type="term" value="C:plasma membrane"/>
    <property type="evidence" value="ECO:0007669"/>
    <property type="project" value="UniProtKB-SubCell"/>
</dbReference>
<keyword evidence="6 10" id="KW-0184">Conjugation</keyword>
<accession>A0A9P9BHQ6</accession>
<dbReference type="RefSeq" id="XP_046004590.1">
    <property type="nucleotide sequence ID" value="XM_046161664.1"/>
</dbReference>
<evidence type="ECO:0000256" key="6">
    <source>
        <dbReference type="ARBA" id="ARBA00022971"/>
    </source>
</evidence>
<feature type="compositionally biased region" description="Low complexity" evidence="11">
    <location>
        <begin position="597"/>
        <end position="652"/>
    </location>
</feature>
<evidence type="ECO:0000256" key="9">
    <source>
        <dbReference type="ARBA" id="ARBA00023180"/>
    </source>
</evidence>
<dbReference type="AlphaFoldDB" id="A0A9P9BHQ6"/>
<keyword evidence="13" id="KW-1185">Reference proteome</keyword>
<evidence type="ECO:0000256" key="2">
    <source>
        <dbReference type="ARBA" id="ARBA00004651"/>
    </source>
</evidence>
<reference evidence="12" key="1">
    <citation type="journal article" date="2021" name="Nat. Commun.">
        <title>Genetic determinants of endophytism in the Arabidopsis root mycobiome.</title>
        <authorList>
            <person name="Mesny F."/>
            <person name="Miyauchi S."/>
            <person name="Thiergart T."/>
            <person name="Pickel B."/>
            <person name="Atanasova L."/>
            <person name="Karlsson M."/>
            <person name="Huettel B."/>
            <person name="Barry K.W."/>
            <person name="Haridas S."/>
            <person name="Chen C."/>
            <person name="Bauer D."/>
            <person name="Andreopoulos W."/>
            <person name="Pangilinan J."/>
            <person name="LaButti K."/>
            <person name="Riley R."/>
            <person name="Lipzen A."/>
            <person name="Clum A."/>
            <person name="Drula E."/>
            <person name="Henrissat B."/>
            <person name="Kohler A."/>
            <person name="Grigoriev I.V."/>
            <person name="Martin F.M."/>
            <person name="Hacquard S."/>
        </authorList>
    </citation>
    <scope>NUCLEOTIDE SEQUENCE</scope>
    <source>
        <strain evidence="12">MPI-CAGE-CH-0230</strain>
    </source>
</reference>
<evidence type="ECO:0000256" key="8">
    <source>
        <dbReference type="ARBA" id="ARBA00023136"/>
    </source>
</evidence>
<evidence type="ECO:0000256" key="3">
    <source>
        <dbReference type="ARBA" id="ARBA00010780"/>
    </source>
</evidence>
<evidence type="ECO:0000313" key="12">
    <source>
        <dbReference type="EMBL" id="KAH7012214.1"/>
    </source>
</evidence>
<evidence type="ECO:0000256" key="1">
    <source>
        <dbReference type="ARBA" id="ARBA00002512"/>
    </source>
</evidence>
<keyword evidence="7 10" id="KW-1133">Transmembrane helix</keyword>
<comment type="function">
    <text evidence="1 10">Involved in cell fusion during mating by stabilizing the plasma membrane fusion event.</text>
</comment>
<evidence type="ECO:0000256" key="7">
    <source>
        <dbReference type="ARBA" id="ARBA00022989"/>
    </source>
</evidence>
<keyword evidence="5 10" id="KW-0812">Transmembrane</keyword>
<keyword evidence="4 10" id="KW-1003">Cell membrane</keyword>
<dbReference type="GO" id="GO:0032220">
    <property type="term" value="P:plasma membrane fusion involved in cytogamy"/>
    <property type="evidence" value="ECO:0007669"/>
    <property type="project" value="TreeGrafter"/>
</dbReference>
<dbReference type="GO" id="GO:0043332">
    <property type="term" value="C:mating projection tip"/>
    <property type="evidence" value="ECO:0007669"/>
    <property type="project" value="UniProtKB-UniRule"/>
</dbReference>
<comment type="caution">
    <text evidence="10">Lacks conserved residue(s) required for the propagation of feature annotation.</text>
</comment>
<feature type="region of interest" description="Disordered" evidence="11">
    <location>
        <begin position="578"/>
        <end position="659"/>
    </location>
</feature>
<feature type="transmembrane region" description="Helical" evidence="10">
    <location>
        <begin position="548"/>
        <end position="568"/>
    </location>
</feature>
<evidence type="ECO:0000313" key="13">
    <source>
        <dbReference type="Proteomes" id="UP000756346"/>
    </source>
</evidence>
<sequence length="659" mass="73047">MDSNSRPSRERTDVHNQHAFIHIALATILVLAYLIPLSVSIEKSIDEAQDRASVACLKAEAVGSTVVSMPHYLSQGINSLTADGVTNSVRAIASSLDLVLEAMEKLLLFVFHSMTDTYMCLLLMAIHGGLNITISAMEEFRSLYQGATTGSLQSIEQSIATTNKGIDSVNAFISQGANTDVQQLPHLNVDDALESIRNTKIDIGPILNDLNELERRIPDFATVKNMTDMVLTTPFRAVRTELNQTLGSWAFDPKELFVPEKESFVFCPNDTTFSDVFKKQRDQVRLKITWSIVIIICLAVLLAASLYYIHSRNLEFVQVLVESPRLKQAQARIAPLASILTKFRISRRHCSSNASALLLIGFSGLLSCLIATLFLRTVESEALEMRDAIEIRAEALSTSMQRISTAWADTADSAMGRLNEDLTGQLQDQIHRAADGVNSTITTFNVQLQQALTAAFGDSILRDAIQQALRCLIGTKIDAVQTGLRWVNEQVNIDFPPFTHDVFSIGASIAETGLDKALSSGSDIIMDNIDSAIMYVADKVRRDIRTHAIISTVLILVYLVLLLVDVVVSRRTGALKTNNKEMSEFSGKPLPPPPPQQQQQQQQQQPQQLQPQQLQPQQLQPQQLQPQQLQPQQLQPQQPQQLQPQQSQQLQPPITPSWI</sequence>
<keyword evidence="8 10" id="KW-0472">Membrane</keyword>
<comment type="similarity">
    <text evidence="3 10">Belongs to the PRM1 family.</text>
</comment>
<dbReference type="EMBL" id="JAGTJQ010000015">
    <property type="protein sequence ID" value="KAH7012214.1"/>
    <property type="molecule type" value="Genomic_DNA"/>
</dbReference>
<dbReference type="PANTHER" id="PTHR31030:SF1">
    <property type="entry name" value="PLASMA MEMBRANE FUSION PROTEIN PRM1"/>
    <property type="match status" value="1"/>
</dbReference>
<dbReference type="GeneID" id="70191210"/>